<dbReference type="Gene3D" id="2.60.120.430">
    <property type="entry name" value="Galactose-binding lectin"/>
    <property type="match status" value="1"/>
</dbReference>
<protein>
    <recommendedName>
        <fullName evidence="4">PKD domain-containing protein</fullName>
    </recommendedName>
</protein>
<feature type="signal peptide" evidence="1">
    <location>
        <begin position="1"/>
        <end position="21"/>
    </location>
</feature>
<proteinExistence type="predicted"/>
<dbReference type="STRING" id="593133.SAMN04488006_1625"/>
<dbReference type="AlphaFoldDB" id="A0A1I6Q8Y2"/>
<feature type="chain" id="PRO_5011796979" description="PKD domain-containing protein" evidence="1">
    <location>
        <begin position="22"/>
        <end position="689"/>
    </location>
</feature>
<evidence type="ECO:0000313" key="3">
    <source>
        <dbReference type="Proteomes" id="UP000199312"/>
    </source>
</evidence>
<gene>
    <name evidence="2" type="ORF">SAMN04488006_1625</name>
</gene>
<dbReference type="RefSeq" id="WP_090224658.1">
    <property type="nucleotide sequence ID" value="NZ_FOZP01000003.1"/>
</dbReference>
<name>A0A1I6Q8Y2_9FLAO</name>
<keyword evidence="3" id="KW-1185">Reference proteome</keyword>
<organism evidence="2 3">
    <name type="scientific">Lutibacter maritimus</name>
    <dbReference type="NCBI Taxonomy" id="593133"/>
    <lineage>
        <taxon>Bacteria</taxon>
        <taxon>Pseudomonadati</taxon>
        <taxon>Bacteroidota</taxon>
        <taxon>Flavobacteriia</taxon>
        <taxon>Flavobacteriales</taxon>
        <taxon>Flavobacteriaceae</taxon>
        <taxon>Lutibacter</taxon>
    </lineage>
</organism>
<evidence type="ECO:0008006" key="4">
    <source>
        <dbReference type="Google" id="ProtNLM"/>
    </source>
</evidence>
<keyword evidence="1" id="KW-0732">Signal</keyword>
<dbReference type="OrthoDB" id="5381604at2"/>
<dbReference type="Proteomes" id="UP000199312">
    <property type="component" value="Unassembled WGS sequence"/>
</dbReference>
<dbReference type="EMBL" id="FOZP01000003">
    <property type="protein sequence ID" value="SFS48828.1"/>
    <property type="molecule type" value="Genomic_DNA"/>
</dbReference>
<evidence type="ECO:0000313" key="2">
    <source>
        <dbReference type="EMBL" id="SFS48828.1"/>
    </source>
</evidence>
<sequence length="689" mass="73794">MKVFKYILNAILLIAVLWSCSNDEMNNLDFTKSAVAPTNVEALFTITQDNTGLVSIAPSAEGAVAYDINFGDTSASATIKAGKKASHVYAEGSYTVGIAAKGITGLTTEYAKEIVVSFQAPEFGTDPIIANDAAKSKQVNVTVPNDTKFAMFYDAYFVENGVETVLTANVGDKVSYTYANPGTYTIKVVLKGGAIATTEYVVTDFEVTEILQPIKSAPAQPGRQATDYISIFSDSYTNVAGSDFNPYWWQNTIYTAFSLNGDAMLQYSNLNYQGIQIGAAQNVSGMETLHIDVWSATANTIEFYPLPVGIAAENEKFFALTLLADQWNSFDIPLSYFSDLGLALDNIHQFKFVGAGSIFVDNIYFYKAPSAPSVLSGTWKLAPEANAFKVGPTYGSGDWWGNSAGDVTARACLFDDKYVFANDGSFKNVMDGSTWVEAWQGVSEGCGTPVAPHNGSAAASFYYDEVSGKLTVTGKGAYLGISKPYNGGELASPSNAPDSITYDVVLSDNDNTMTLSLYYGAGFWTFKLVRDVPPVVGNWKLAPEAYAFMVGDSYGSGNWWGNSADDVTGRACLFDDEYIFSANGSFKNELGGSTWIETWQGTEGCGTPVAPHDGSTLATYSYDATAGTVTVIGTGAYLGIPKPYNGGELSDPANAPGSITYDATFSDGGNTMTLVLYYGAGYWTFKLVK</sequence>
<evidence type="ECO:0000256" key="1">
    <source>
        <dbReference type="SAM" id="SignalP"/>
    </source>
</evidence>
<accession>A0A1I6Q8Y2</accession>
<reference evidence="3" key="1">
    <citation type="submission" date="2016-10" db="EMBL/GenBank/DDBJ databases">
        <authorList>
            <person name="Varghese N."/>
            <person name="Submissions S."/>
        </authorList>
    </citation>
    <scope>NUCLEOTIDE SEQUENCE [LARGE SCALE GENOMIC DNA]</scope>
    <source>
        <strain evidence="3">DSM 24450</strain>
    </source>
</reference>